<gene>
    <name evidence="3" type="ORF">UFOPK2718_01291</name>
    <name evidence="4" type="ORF">UFOPK3174_00725</name>
    <name evidence="5" type="ORF">UFOPK3328_01424</name>
    <name evidence="6" type="ORF">UFOPK3913_00026</name>
    <name evidence="2" type="ORF">UFOPK4107_00639</name>
</gene>
<reference evidence="4" key="1">
    <citation type="submission" date="2020-05" db="EMBL/GenBank/DDBJ databases">
        <authorList>
            <person name="Chiriac C."/>
            <person name="Salcher M."/>
            <person name="Ghai R."/>
            <person name="Kavagutti S V."/>
        </authorList>
    </citation>
    <scope>NUCLEOTIDE SEQUENCE</scope>
</reference>
<dbReference type="EMBL" id="CAFBOC010000001">
    <property type="protein sequence ID" value="CAB4967907.1"/>
    <property type="molecule type" value="Genomic_DNA"/>
</dbReference>
<feature type="transmembrane region" description="Helical" evidence="1">
    <location>
        <begin position="245"/>
        <end position="278"/>
    </location>
</feature>
<feature type="transmembrane region" description="Helical" evidence="1">
    <location>
        <begin position="361"/>
        <end position="382"/>
    </location>
</feature>
<sequence length="412" mass="46256">MQRIFSSVTPTKIIIILALLASLLSFAKSDHCRNNGWASPDVDVHACYSDIPSLFSARGLDLHHWAYSSGEKSVEYPVITGVVMWATAWMVASGKHSTRNYFDLNIFLLSLLFIGTLLVTFKLNPRYSYLLALSPAVIGSLFINWDLWGIFSMMLAIHFFDKNEINRSAALLAVSISTKFFPVLLVLPIIFILWRRNEIRSIVKYSSVCIAVWLTINLPVIITTPQGWWHFYQLNLQRESDWGSVWYALSLLGLNISALNYISVLLLLAVSTAMVIYLLELSRTPKLAEVSFLLLAAVLIVGKVYSPQYVLWLVPLAVIALQSKKELLAFWIWQAGEAIYHVAIWQHLALVSGSHFGLPDAGYACLTLVRIATCLYFMGVLMKNRLSERPPQAGDSHSRIADFLFGSASSYP</sequence>
<evidence type="ECO:0000313" key="3">
    <source>
        <dbReference type="EMBL" id="CAB4731708.1"/>
    </source>
</evidence>
<dbReference type="EMBL" id="CAFABH010000010">
    <property type="protein sequence ID" value="CAB4827404.1"/>
    <property type="molecule type" value="Genomic_DNA"/>
</dbReference>
<feature type="transmembrane region" description="Helical" evidence="1">
    <location>
        <begin position="169"/>
        <end position="193"/>
    </location>
</feature>
<organism evidence="4">
    <name type="scientific">freshwater metagenome</name>
    <dbReference type="NCBI Taxonomy" id="449393"/>
    <lineage>
        <taxon>unclassified sequences</taxon>
        <taxon>metagenomes</taxon>
        <taxon>ecological metagenomes</taxon>
    </lineage>
</organism>
<proteinExistence type="predicted"/>
<dbReference type="EMBL" id="CAEZYM010000014">
    <property type="protein sequence ID" value="CAB4731708.1"/>
    <property type="molecule type" value="Genomic_DNA"/>
</dbReference>
<dbReference type="EMBL" id="CAESAE010000003">
    <property type="protein sequence ID" value="CAB4336434.1"/>
    <property type="molecule type" value="Genomic_DNA"/>
</dbReference>
<feature type="transmembrane region" description="Helical" evidence="1">
    <location>
        <begin position="74"/>
        <end position="92"/>
    </location>
</feature>
<protein>
    <submittedName>
        <fullName evidence="4">Unannotated protein</fullName>
    </submittedName>
</protein>
<keyword evidence="1" id="KW-0812">Transmembrane</keyword>
<evidence type="ECO:0000313" key="6">
    <source>
        <dbReference type="EMBL" id="CAB4967907.1"/>
    </source>
</evidence>
<keyword evidence="1" id="KW-0472">Membrane</keyword>
<evidence type="ECO:0000313" key="2">
    <source>
        <dbReference type="EMBL" id="CAB4336434.1"/>
    </source>
</evidence>
<evidence type="ECO:0000313" key="5">
    <source>
        <dbReference type="EMBL" id="CAB4877116.1"/>
    </source>
</evidence>
<keyword evidence="1" id="KW-1133">Transmembrane helix</keyword>
<name>A0A6J7A3W6_9ZZZZ</name>
<dbReference type="EMBL" id="CAFBLD010000011">
    <property type="protein sequence ID" value="CAB4877116.1"/>
    <property type="molecule type" value="Genomic_DNA"/>
</dbReference>
<feature type="transmembrane region" description="Helical" evidence="1">
    <location>
        <begin position="290"/>
        <end position="321"/>
    </location>
</feature>
<feature type="transmembrane region" description="Helical" evidence="1">
    <location>
        <begin position="205"/>
        <end position="224"/>
    </location>
</feature>
<feature type="transmembrane region" description="Helical" evidence="1">
    <location>
        <begin position="104"/>
        <end position="123"/>
    </location>
</feature>
<accession>A0A6J7A3W6</accession>
<evidence type="ECO:0000256" key="1">
    <source>
        <dbReference type="SAM" id="Phobius"/>
    </source>
</evidence>
<feature type="transmembrane region" description="Helical" evidence="1">
    <location>
        <begin position="129"/>
        <end position="157"/>
    </location>
</feature>
<evidence type="ECO:0000313" key="4">
    <source>
        <dbReference type="EMBL" id="CAB4827404.1"/>
    </source>
</evidence>
<dbReference type="AlphaFoldDB" id="A0A6J7A3W6"/>